<proteinExistence type="predicted"/>
<accession>A0A7S2NSJ2</accession>
<dbReference type="Pfam" id="PF00595">
    <property type="entry name" value="PDZ"/>
    <property type="match status" value="1"/>
</dbReference>
<dbReference type="PANTHER" id="PTHR38909">
    <property type="entry name" value="G PROTEIN GAMMA DOMAIN-CONTAINING PROTEIN"/>
    <property type="match status" value="1"/>
</dbReference>
<dbReference type="Gene3D" id="2.30.42.10">
    <property type="match status" value="1"/>
</dbReference>
<feature type="compositionally biased region" description="Polar residues" evidence="1">
    <location>
        <begin position="466"/>
        <end position="480"/>
    </location>
</feature>
<feature type="compositionally biased region" description="Basic and acidic residues" evidence="1">
    <location>
        <begin position="41"/>
        <end position="53"/>
    </location>
</feature>
<feature type="compositionally biased region" description="Low complexity" evidence="1">
    <location>
        <begin position="391"/>
        <end position="406"/>
    </location>
</feature>
<gene>
    <name evidence="3" type="ORF">LDAN0321_LOCUS1426</name>
</gene>
<feature type="region of interest" description="Disordered" evidence="1">
    <location>
        <begin position="165"/>
        <end position="192"/>
    </location>
</feature>
<feature type="compositionally biased region" description="Low complexity" evidence="1">
    <location>
        <begin position="263"/>
        <end position="272"/>
    </location>
</feature>
<dbReference type="InterPro" id="IPR001478">
    <property type="entry name" value="PDZ"/>
</dbReference>
<feature type="compositionally biased region" description="Basic residues" evidence="1">
    <location>
        <begin position="369"/>
        <end position="378"/>
    </location>
</feature>
<reference evidence="3" key="1">
    <citation type="submission" date="2021-01" db="EMBL/GenBank/DDBJ databases">
        <authorList>
            <person name="Corre E."/>
            <person name="Pelletier E."/>
            <person name="Niang G."/>
            <person name="Scheremetjew M."/>
            <person name="Finn R."/>
            <person name="Kale V."/>
            <person name="Holt S."/>
            <person name="Cochrane G."/>
            <person name="Meng A."/>
            <person name="Brown T."/>
            <person name="Cohen L."/>
        </authorList>
    </citation>
    <scope>NUCLEOTIDE SEQUENCE</scope>
    <source>
        <strain evidence="3">B650</strain>
    </source>
</reference>
<dbReference type="PANTHER" id="PTHR38909:SF1">
    <property type="entry name" value="G PROTEIN GAMMA DOMAIN-CONTAINING PROTEIN"/>
    <property type="match status" value="1"/>
</dbReference>
<evidence type="ECO:0000256" key="1">
    <source>
        <dbReference type="SAM" id="MobiDB-lite"/>
    </source>
</evidence>
<feature type="region of interest" description="Disordered" evidence="1">
    <location>
        <begin position="216"/>
        <end position="308"/>
    </location>
</feature>
<dbReference type="PROSITE" id="PS50106">
    <property type="entry name" value="PDZ"/>
    <property type="match status" value="1"/>
</dbReference>
<protein>
    <recommendedName>
        <fullName evidence="2">PDZ domain-containing protein</fullName>
    </recommendedName>
</protein>
<feature type="domain" description="PDZ" evidence="2">
    <location>
        <begin position="524"/>
        <end position="581"/>
    </location>
</feature>
<dbReference type="EMBL" id="HBGY01002114">
    <property type="protein sequence ID" value="CAD9558075.1"/>
    <property type="molecule type" value="Transcribed_RNA"/>
</dbReference>
<feature type="compositionally biased region" description="Basic residues" evidence="1">
    <location>
        <begin position="277"/>
        <end position="291"/>
    </location>
</feature>
<feature type="region of interest" description="Disordered" evidence="1">
    <location>
        <begin position="15"/>
        <end position="59"/>
    </location>
</feature>
<feature type="region of interest" description="Disordered" evidence="1">
    <location>
        <begin position="322"/>
        <end position="444"/>
    </location>
</feature>
<feature type="compositionally biased region" description="Basic residues" evidence="1">
    <location>
        <begin position="483"/>
        <end position="510"/>
    </location>
</feature>
<name>A0A7S2NSJ2_9STRA</name>
<evidence type="ECO:0000313" key="3">
    <source>
        <dbReference type="EMBL" id="CAD9558075.1"/>
    </source>
</evidence>
<organism evidence="3">
    <name type="scientific">Leptocylindrus danicus</name>
    <dbReference type="NCBI Taxonomy" id="163516"/>
    <lineage>
        <taxon>Eukaryota</taxon>
        <taxon>Sar</taxon>
        <taxon>Stramenopiles</taxon>
        <taxon>Ochrophyta</taxon>
        <taxon>Bacillariophyta</taxon>
        <taxon>Coscinodiscophyceae</taxon>
        <taxon>Chaetocerotophycidae</taxon>
        <taxon>Leptocylindrales</taxon>
        <taxon>Leptocylindraceae</taxon>
        <taxon>Leptocylindrus</taxon>
    </lineage>
</organism>
<feature type="compositionally biased region" description="Acidic residues" evidence="1">
    <location>
        <begin position="296"/>
        <end position="307"/>
    </location>
</feature>
<dbReference type="AlphaFoldDB" id="A0A7S2NSJ2"/>
<dbReference type="InterPro" id="IPR036034">
    <property type="entry name" value="PDZ_sf"/>
</dbReference>
<dbReference type="SMART" id="SM00228">
    <property type="entry name" value="PDZ"/>
    <property type="match status" value="1"/>
</dbReference>
<evidence type="ECO:0000259" key="2">
    <source>
        <dbReference type="PROSITE" id="PS50106"/>
    </source>
</evidence>
<dbReference type="SUPFAM" id="SSF50156">
    <property type="entry name" value="PDZ domain-like"/>
    <property type="match status" value="1"/>
</dbReference>
<feature type="compositionally biased region" description="Low complexity" evidence="1">
    <location>
        <begin position="216"/>
        <end position="254"/>
    </location>
</feature>
<feature type="region of interest" description="Disordered" evidence="1">
    <location>
        <begin position="466"/>
        <end position="515"/>
    </location>
</feature>
<sequence>MGIFNKLFKNKKYSSSDRRRLTDDEGAYSFRDMDGSFPQHNEMDPNAEEHPNNDHAPQQETTAFDFDYSFPILSKAASTQRADGIAAEDLNAWTTTNENPFPSMQRGNSTDIYHNHYSSNNNAAQAQHPPYQQQLPAFPDGPYPDSTDSELDVDANDHVIGVHLMASPGDTTEDDSDDMFFGGGSSSNAKPAAATAQYTKNISATAAHSAAYPVASNNNAKNSHSNRTSKSPRTTSTSNASVPSSIVTSSQSSHSHSRHSHHYNYNSNRSVSTNGSRHSRHSRRSHNKINRKYVEDDVSNNSEEETENNQWLMNGIEDALGPKGVTADMESLGGYSNRSGRGGTHSVGGNSYRSKHSHGNRSYGNRSARTSRSRRSRKSYSSYKQQQPVLSSSSYHGGSYYNSNEGGRADDYSRGSGASGGHASYYSNQSKYSRGQSSMVSTSTKSVMKDVMRLEKQLAKVGYSNASIGENNAGGNQSVASRTSRRSTRSRSSKSKSHSRSLHHHNSHHSQQHEQTIDVVAPPGKLGVILGNRSPSTGGTVVSEVRSTSVLAGMIQPGDLMIAVDGQDVRQFSVTEVTAVMARKYEYERTLTILRRKADYPDMNQLSLHGGYNNNNVGETGSLGGTSYQSGYSYGHSSYR</sequence>